<keyword evidence="2" id="KW-1185">Reference proteome</keyword>
<proteinExistence type="predicted"/>
<dbReference type="EMBL" id="JACOGF010000021">
    <property type="protein sequence ID" value="MBC3920917.1"/>
    <property type="molecule type" value="Genomic_DNA"/>
</dbReference>
<sequence length="98" mass="11029">MQCHKIQQGQRLQCLLVPGSSLRVQSGKLQIQSAPQFLEGVAWQVDTLLCAGMSYQPQHHGWVDVQALEASELLIQQTEAAGWLQKLSRAWRSVWVFA</sequence>
<organism evidence="1 2">
    <name type="scientific">Undibacterium hunanense</name>
    <dbReference type="NCBI Taxonomy" id="2762292"/>
    <lineage>
        <taxon>Bacteria</taxon>
        <taxon>Pseudomonadati</taxon>
        <taxon>Pseudomonadota</taxon>
        <taxon>Betaproteobacteria</taxon>
        <taxon>Burkholderiales</taxon>
        <taxon>Oxalobacteraceae</taxon>
        <taxon>Undibacterium</taxon>
    </lineage>
</organism>
<evidence type="ECO:0000313" key="2">
    <source>
        <dbReference type="Proteomes" id="UP000650424"/>
    </source>
</evidence>
<name>A0ABR6ZYH7_9BURK</name>
<evidence type="ECO:0000313" key="1">
    <source>
        <dbReference type="EMBL" id="MBC3920917.1"/>
    </source>
</evidence>
<dbReference type="RefSeq" id="WP_186950754.1">
    <property type="nucleotide sequence ID" value="NZ_JACOGF010000021.1"/>
</dbReference>
<accession>A0ABR6ZYH7</accession>
<reference evidence="1 2" key="1">
    <citation type="submission" date="2020-08" db="EMBL/GenBank/DDBJ databases">
        <title>Novel species isolated from subtropical streams in China.</title>
        <authorList>
            <person name="Lu H."/>
        </authorList>
    </citation>
    <scope>NUCLEOTIDE SEQUENCE [LARGE SCALE GENOMIC DNA]</scope>
    <source>
        <strain evidence="1 2">CY18W</strain>
    </source>
</reference>
<comment type="caution">
    <text evidence="1">The sequence shown here is derived from an EMBL/GenBank/DDBJ whole genome shotgun (WGS) entry which is preliminary data.</text>
</comment>
<dbReference type="Proteomes" id="UP000650424">
    <property type="component" value="Unassembled WGS sequence"/>
</dbReference>
<gene>
    <name evidence="1" type="ORF">H8L32_25860</name>
</gene>
<protein>
    <submittedName>
        <fullName evidence="1">Uncharacterized protein</fullName>
    </submittedName>
</protein>